<reference evidence="6" key="3">
    <citation type="journal article" date="2020" name="Plant Biotechnol. J.">
        <title>The pomegranate (Punica granatum L.) draft genome dissects genetic divergence between soft- and hard-seeded cultivars.</title>
        <authorList>
            <person name="Luo X."/>
            <person name="Li H."/>
            <person name="Wu Z."/>
            <person name="Yao W."/>
            <person name="Zhao P."/>
            <person name="Cao D."/>
            <person name="Yu H."/>
            <person name="Li K."/>
            <person name="Poudel K."/>
            <person name="Zhao D."/>
            <person name="Zhang F."/>
            <person name="Xia X."/>
            <person name="Chen L."/>
            <person name="Wang Q."/>
            <person name="Jing D."/>
            <person name="Cao S."/>
        </authorList>
    </citation>
    <scope>NUCLEOTIDE SEQUENCE [LARGE SCALE GENOMIC DNA]</scope>
</reference>
<dbReference type="Pfam" id="PF02458">
    <property type="entry name" value="Transferase"/>
    <property type="match status" value="1"/>
</dbReference>
<evidence type="ECO:0000313" key="9">
    <source>
        <dbReference type="RefSeq" id="XP_031399745.1"/>
    </source>
</evidence>
<evidence type="ECO:0000313" key="8">
    <source>
        <dbReference type="RefSeq" id="XP_031399744.1"/>
    </source>
</evidence>
<comment type="similarity">
    <text evidence="1">Belongs to the plant acyltransferase family.</text>
</comment>
<evidence type="ECO:0000256" key="3">
    <source>
        <dbReference type="ARBA" id="ARBA00023315"/>
    </source>
</evidence>
<dbReference type="RefSeq" id="XP_031399743.1">
    <property type="nucleotide sequence ID" value="XM_031543883.1"/>
</dbReference>
<accession>A0A218WUH2</accession>
<organism evidence="4 5">
    <name type="scientific">Punica granatum</name>
    <name type="common">Pomegranate</name>
    <dbReference type="NCBI Taxonomy" id="22663"/>
    <lineage>
        <taxon>Eukaryota</taxon>
        <taxon>Viridiplantae</taxon>
        <taxon>Streptophyta</taxon>
        <taxon>Embryophyta</taxon>
        <taxon>Tracheophyta</taxon>
        <taxon>Spermatophyta</taxon>
        <taxon>Magnoliopsida</taxon>
        <taxon>eudicotyledons</taxon>
        <taxon>Gunneridae</taxon>
        <taxon>Pentapetalae</taxon>
        <taxon>rosids</taxon>
        <taxon>malvids</taxon>
        <taxon>Myrtales</taxon>
        <taxon>Lythraceae</taxon>
        <taxon>Punica</taxon>
    </lineage>
</organism>
<reference evidence="5" key="1">
    <citation type="journal article" date="2017" name="Plant J.">
        <title>The pomegranate (Punica granatum L.) genome and the genomics of punicalagin biosynthesis.</title>
        <authorList>
            <person name="Qin G."/>
            <person name="Xu C."/>
            <person name="Ming R."/>
            <person name="Tang H."/>
            <person name="Guyot R."/>
            <person name="Kramer E.M."/>
            <person name="Hu Y."/>
            <person name="Yi X."/>
            <person name="Qi Y."/>
            <person name="Xu X."/>
            <person name="Gao Z."/>
            <person name="Pan H."/>
            <person name="Jian J."/>
            <person name="Tian Y."/>
            <person name="Yue Z."/>
            <person name="Xu Y."/>
        </authorList>
    </citation>
    <scope>NUCLEOTIDE SEQUENCE [LARGE SCALE GENOMIC DNA]</scope>
    <source>
        <strain evidence="5">cv. Dabenzi</strain>
    </source>
</reference>
<evidence type="ECO:0000313" key="7">
    <source>
        <dbReference type="RefSeq" id="XP_031399743.1"/>
    </source>
</evidence>
<dbReference type="AlphaFoldDB" id="A0A218WUH2"/>
<evidence type="ECO:0000313" key="5">
    <source>
        <dbReference type="Proteomes" id="UP000197138"/>
    </source>
</evidence>
<dbReference type="Proteomes" id="UP000515151">
    <property type="component" value="Chromosome 6"/>
</dbReference>
<dbReference type="EMBL" id="MTKT01003224">
    <property type="protein sequence ID" value="OWM76179.1"/>
    <property type="molecule type" value="Genomic_DNA"/>
</dbReference>
<keyword evidence="6" id="KW-1185">Reference proteome</keyword>
<sequence>MEIKVEIISKEIIRPFAPTPDHLKTFRFSTFDQFSPAVYIPLVLFYTGTGTGLDVVVSHRLKTSLSNTLTHFYPFAGRIRDNICIDCNDNGVEFLEARVCAGTSLADVLARPEPDVLLRFLPARIMSLEAYTGSLLQVQVSLFECGGLVIGISASHKLADAATLSTLIKSWAHSARDGPTEVAPPDLTAASVFPPTKMLTTAQPSEALKLKLRTRRYLFDAKKIAALKVKSASEVVPRPTRVEAVCALLWKCKIKALESNAGPWKPSVLAQTVNLRKRLDPAMPEDSVGNLIGFYTARVDRTSDEANLPSLVAKMRKSMDEYVRDYARKLRGPDGFSMIWTATMTGGELMKEDGFTLSVFTSWCRLGLYEADFGCGKPDWMSSCSSDFKNTSVLTDTKDGEGIEAWVTLREEDMELFEQDQELLSFASLNPRILAGCNLR</sequence>
<evidence type="ECO:0000313" key="4">
    <source>
        <dbReference type="EMBL" id="OWM76179.1"/>
    </source>
</evidence>
<evidence type="ECO:0000256" key="1">
    <source>
        <dbReference type="ARBA" id="ARBA00009861"/>
    </source>
</evidence>
<proteinExistence type="inferred from homology"/>
<dbReference type="Proteomes" id="UP000197138">
    <property type="component" value="Unassembled WGS sequence"/>
</dbReference>
<dbReference type="InterPro" id="IPR023213">
    <property type="entry name" value="CAT-like_dom_sf"/>
</dbReference>
<name>A0A218WUH2_PUNGR</name>
<reference evidence="7 8" key="4">
    <citation type="submission" date="2025-04" db="UniProtKB">
        <authorList>
            <consortium name="RefSeq"/>
        </authorList>
    </citation>
    <scope>IDENTIFICATION</scope>
    <source>
        <tissue evidence="7 8">Leaf</tissue>
    </source>
</reference>
<dbReference type="OrthoDB" id="1932220at2759"/>
<reference evidence="4" key="2">
    <citation type="submission" date="2017-06" db="EMBL/GenBank/DDBJ databases">
        <title>The pomegranate genome and the genomics of punicalagin biosynthesis.</title>
        <authorList>
            <person name="Xu C."/>
        </authorList>
    </citation>
    <scope>NUCLEOTIDE SEQUENCE [LARGE SCALE GENOMIC DNA]</scope>
    <source>
        <tissue evidence="4">Fresh leaf</tissue>
    </source>
</reference>
<dbReference type="PANTHER" id="PTHR31623">
    <property type="entry name" value="F21J9.9"/>
    <property type="match status" value="1"/>
</dbReference>
<dbReference type="GO" id="GO:0016746">
    <property type="term" value="F:acyltransferase activity"/>
    <property type="evidence" value="ECO:0007669"/>
    <property type="project" value="UniProtKB-KW"/>
</dbReference>
<dbReference type="GeneID" id="116210075"/>
<dbReference type="RefSeq" id="XP_031399745.1">
    <property type="nucleotide sequence ID" value="XM_031543885.1"/>
</dbReference>
<dbReference type="Gene3D" id="3.30.559.10">
    <property type="entry name" value="Chloramphenicol acetyltransferase-like domain"/>
    <property type="match status" value="2"/>
</dbReference>
<keyword evidence="2" id="KW-0808">Transferase</keyword>
<evidence type="ECO:0000313" key="6">
    <source>
        <dbReference type="Proteomes" id="UP000515151"/>
    </source>
</evidence>
<dbReference type="RefSeq" id="XP_031399744.1">
    <property type="nucleotide sequence ID" value="XM_031543884.1"/>
</dbReference>
<protein>
    <submittedName>
        <fullName evidence="7 8">BAHD acyltransferase BIA1-like</fullName>
    </submittedName>
</protein>
<gene>
    <name evidence="7 8 9" type="primary">LOC116210075</name>
    <name evidence="4" type="ORF">CDL15_Pgr009825</name>
</gene>
<keyword evidence="3" id="KW-0012">Acyltransferase</keyword>
<evidence type="ECO:0000256" key="2">
    <source>
        <dbReference type="ARBA" id="ARBA00022679"/>
    </source>
</evidence>
<dbReference type="PANTHER" id="PTHR31623:SF122">
    <property type="entry name" value="HXXXD-TYPE ACYL-TRANSFERASE FAMILY PROTEIN"/>
    <property type="match status" value="1"/>
</dbReference>